<dbReference type="Gene3D" id="3.40.50.150">
    <property type="entry name" value="Vaccinia Virus protein VP39"/>
    <property type="match status" value="1"/>
</dbReference>
<dbReference type="SUPFAM" id="SSF53335">
    <property type="entry name" value="S-adenosyl-L-methionine-dependent methyltransferases"/>
    <property type="match status" value="1"/>
</dbReference>
<dbReference type="OrthoDB" id="32195at2"/>
<dbReference type="PANTHER" id="PTHR33841:SF1">
    <property type="entry name" value="DNA METHYLTRANSFERASE A"/>
    <property type="match status" value="1"/>
</dbReference>
<evidence type="ECO:0000256" key="2">
    <source>
        <dbReference type="ARBA" id="ARBA00022603"/>
    </source>
</evidence>
<dbReference type="EMBL" id="VOHL01000001">
    <property type="protein sequence ID" value="TWS99038.1"/>
    <property type="molecule type" value="Genomic_DNA"/>
</dbReference>
<feature type="domain" description="MmeI-like target recognition" evidence="7">
    <location>
        <begin position="622"/>
        <end position="839"/>
    </location>
</feature>
<comment type="catalytic activity">
    <reaction evidence="4">
        <text>a 2'-deoxyadenosine in DNA + S-adenosyl-L-methionine = an N(6)-methyl-2'-deoxyadenosine in DNA + S-adenosyl-L-homocysteine + H(+)</text>
        <dbReference type="Rhea" id="RHEA:15197"/>
        <dbReference type="Rhea" id="RHEA-COMP:12418"/>
        <dbReference type="Rhea" id="RHEA-COMP:12419"/>
        <dbReference type="ChEBI" id="CHEBI:15378"/>
        <dbReference type="ChEBI" id="CHEBI:57856"/>
        <dbReference type="ChEBI" id="CHEBI:59789"/>
        <dbReference type="ChEBI" id="CHEBI:90615"/>
        <dbReference type="ChEBI" id="CHEBI:90616"/>
        <dbReference type="EC" id="2.1.1.72"/>
    </reaction>
</comment>
<sequence length="923" mass="105885">MAKLDIITIEDKIKQLLEAGIDPATFLYDFLSFYAIPKATITRLRKENGTTIKNKLYYRQVSTEQSVVAEVAKIEAEISQQKSQPRYIIVTNFEHLASKDTKTGDTLNIAFADLASYADFFLAWNGVEKVDYAKENPADIKAAERFTRLYDELRKINHFTNQSEAEKEFNLFLIRLLFLLFAEDTDIMKKGILTNAIKTRSREDGSDLNALFNQIFASLDVANRLKQENWLQEFPYVNGKLFTAAQTNLTFDRKTRKLIIEAGELLNWNEINPDILGSMIQTVASQEHRSRAGMHYTSVSNIMKVIKPLFLDDLTQAYQLIIDKINENEDKLIADRTRRDNRSLYAKALRNLLERISQIKFFDPACGSGNFLIIIYKELRRLEIKILKSLRQLTDNHAISLFESSRISLNHFYGIELNDFAHEVARLSLWIAEHQMNVETEKEINLKQAFLPLKDAGHIVQGNALRLDWNEVVPHTATDEIYLIGNPPYIGYQLQNKEQKEDVTLCISHIPRYKSMDYIACWFFKGVDFINSCNGKLSFVTTNSICQGEQVPIVWNHLLQTSVIEFAYTSFKWGNSASNNAGVTVIIIGLANFSNVHSNRYIFSEDSTQNNVEYINPYLSSGDSVIVEASNSPLNGLPKMVCGNMPKEGGYLIISTAEEKNKILADYPELVSVIKYYGGSVEFINNKLRYVFWLNIQTYQELKGNPLLFERVEGVRKTRLASKAGSSRKAADKPYEFMQRGEWDKAYQEFLHSGAEEFMQLLVPTVSSEQRDYVPMGFMDENTIISSSAYVVYNAPIWLLGLLQSRLHMTWLRAIGGKLETRYRYSAGLVYNTFPVPDLSDKRKSQIEEQVLEILDLREELGGTLAELYHRDTMPDSLRQAHQVLDGIVERAYKETPFQSDEERLSHLLKRYKEMTNDKGKIK</sequence>
<dbReference type="RefSeq" id="WP_146566193.1">
    <property type="nucleotide sequence ID" value="NZ_VOHL01000001.1"/>
</dbReference>
<accession>A0A5C5SFX4</accession>
<comment type="caution">
    <text evidence="10">The sequence shown here is derived from an EMBL/GenBank/DDBJ whole genome shotgun (WGS) entry which is preliminary data.</text>
</comment>
<evidence type="ECO:0000259" key="9">
    <source>
        <dbReference type="Pfam" id="PF20473"/>
    </source>
</evidence>
<evidence type="ECO:0000313" key="10">
    <source>
        <dbReference type="EMBL" id="TWS99038.1"/>
    </source>
</evidence>
<dbReference type="Pfam" id="PF20473">
    <property type="entry name" value="MmeI_Mtase"/>
    <property type="match status" value="1"/>
</dbReference>
<evidence type="ECO:0000256" key="4">
    <source>
        <dbReference type="ARBA" id="ARBA00047942"/>
    </source>
</evidence>
<dbReference type="InterPro" id="IPR046818">
    <property type="entry name" value="MmeI_C"/>
</dbReference>
<dbReference type="Pfam" id="PF20467">
    <property type="entry name" value="MmeI_C"/>
    <property type="match status" value="1"/>
</dbReference>
<feature type="domain" description="MmeI-like helicase spacer" evidence="6">
    <location>
        <begin position="168"/>
        <end position="242"/>
    </location>
</feature>
<dbReference type="InterPro" id="IPR046816">
    <property type="entry name" value="MmeI_Mtase"/>
</dbReference>
<dbReference type="GO" id="GO:0009007">
    <property type="term" value="F:site-specific DNA-methyltransferase (adenine-specific) activity"/>
    <property type="evidence" value="ECO:0007669"/>
    <property type="project" value="UniProtKB-EC"/>
</dbReference>
<evidence type="ECO:0000259" key="7">
    <source>
        <dbReference type="Pfam" id="PF20466"/>
    </source>
</evidence>
<dbReference type="EC" id="2.1.1.72" evidence="1"/>
<organism evidence="10 11">
    <name type="scientific">Streptococcus cuniculipharyngis</name>
    <dbReference type="NCBI Taxonomy" id="1562651"/>
    <lineage>
        <taxon>Bacteria</taxon>
        <taxon>Bacillati</taxon>
        <taxon>Bacillota</taxon>
        <taxon>Bacilli</taxon>
        <taxon>Lactobacillales</taxon>
        <taxon>Streptococcaceae</taxon>
        <taxon>Streptococcus</taxon>
    </lineage>
</organism>
<reference evidence="10 11" key="1">
    <citation type="submission" date="2019-08" db="EMBL/GenBank/DDBJ databases">
        <authorList>
            <person name="Lei W."/>
        </authorList>
    </citation>
    <scope>NUCLEOTIDE SEQUENCE [LARGE SCALE GENOMIC DNA]</scope>
    <source>
        <strain evidence="10 11">CCUG 66496</strain>
    </source>
</reference>
<keyword evidence="2 10" id="KW-0489">Methyltransferase</keyword>
<keyword evidence="3 10" id="KW-0808">Transferase</keyword>
<keyword evidence="11" id="KW-1185">Reference proteome</keyword>
<dbReference type="AlphaFoldDB" id="A0A5C5SFX4"/>
<evidence type="ECO:0000259" key="6">
    <source>
        <dbReference type="Pfam" id="PF20465"/>
    </source>
</evidence>
<dbReference type="InterPro" id="IPR029063">
    <property type="entry name" value="SAM-dependent_MTases_sf"/>
</dbReference>
<dbReference type="PANTHER" id="PTHR33841">
    <property type="entry name" value="DNA METHYLTRANSFERASE YEEA-RELATED"/>
    <property type="match status" value="1"/>
</dbReference>
<dbReference type="Pfam" id="PF20464">
    <property type="entry name" value="MmeI_N"/>
    <property type="match status" value="1"/>
</dbReference>
<feature type="domain" description="MmeI-like N-terminal" evidence="5">
    <location>
        <begin position="8"/>
        <end position="155"/>
    </location>
</feature>
<gene>
    <name evidence="10" type="ORF">FRX57_02215</name>
</gene>
<dbReference type="GO" id="GO:0032259">
    <property type="term" value="P:methylation"/>
    <property type="evidence" value="ECO:0007669"/>
    <property type="project" value="UniProtKB-KW"/>
</dbReference>
<evidence type="ECO:0000259" key="5">
    <source>
        <dbReference type="Pfam" id="PF20464"/>
    </source>
</evidence>
<dbReference type="InterPro" id="IPR046819">
    <property type="entry name" value="MmeI_hel"/>
</dbReference>
<dbReference type="InterPro" id="IPR046817">
    <property type="entry name" value="MmeI_N"/>
</dbReference>
<evidence type="ECO:0000313" key="11">
    <source>
        <dbReference type="Proteomes" id="UP000317430"/>
    </source>
</evidence>
<dbReference type="Pfam" id="PF20466">
    <property type="entry name" value="MmeI_TRD"/>
    <property type="match status" value="1"/>
</dbReference>
<name>A0A5C5SFX4_9STRE</name>
<feature type="domain" description="MmeI-like DNA-methyltransferase" evidence="9">
    <location>
        <begin position="346"/>
        <end position="603"/>
    </location>
</feature>
<proteinExistence type="predicted"/>
<evidence type="ECO:0000256" key="1">
    <source>
        <dbReference type="ARBA" id="ARBA00011900"/>
    </source>
</evidence>
<dbReference type="Pfam" id="PF20465">
    <property type="entry name" value="MmeI_hel"/>
    <property type="match status" value="1"/>
</dbReference>
<dbReference type="Proteomes" id="UP000317430">
    <property type="component" value="Unassembled WGS sequence"/>
</dbReference>
<evidence type="ECO:0000256" key="3">
    <source>
        <dbReference type="ARBA" id="ARBA00022679"/>
    </source>
</evidence>
<evidence type="ECO:0000259" key="8">
    <source>
        <dbReference type="Pfam" id="PF20467"/>
    </source>
</evidence>
<feature type="domain" description="MmeI-like C-terminal" evidence="8">
    <location>
        <begin position="840"/>
        <end position="917"/>
    </location>
</feature>
<dbReference type="InterPro" id="IPR050953">
    <property type="entry name" value="N4_N6_ade-DNA_methylase"/>
</dbReference>
<protein>
    <recommendedName>
        <fullName evidence="1">site-specific DNA-methyltransferase (adenine-specific)</fullName>
        <ecNumber evidence="1">2.1.1.72</ecNumber>
    </recommendedName>
</protein>
<dbReference type="InterPro" id="IPR046820">
    <property type="entry name" value="MmeI_TRD"/>
</dbReference>